<dbReference type="Pfam" id="PF01740">
    <property type="entry name" value="STAS"/>
    <property type="match status" value="1"/>
</dbReference>
<dbReference type="SUPFAM" id="SSF52091">
    <property type="entry name" value="SpoIIaa-like"/>
    <property type="match status" value="1"/>
</dbReference>
<evidence type="ECO:0000256" key="2">
    <source>
        <dbReference type="RuleBase" id="RU003749"/>
    </source>
</evidence>
<feature type="domain" description="STAS" evidence="3">
    <location>
        <begin position="21"/>
        <end position="115"/>
    </location>
</feature>
<keyword evidence="5" id="KW-1185">Reference proteome</keyword>
<proteinExistence type="inferred from homology"/>
<name>A0A2N3I975_9BACT</name>
<accession>A0A2N3I975</accession>
<dbReference type="AlphaFoldDB" id="A0A2N3I975"/>
<comment type="similarity">
    <text evidence="1 2">Belongs to the anti-sigma-factor antagonist family.</text>
</comment>
<reference evidence="4 5" key="1">
    <citation type="submission" date="2017-06" db="EMBL/GenBank/DDBJ databases">
        <title>Raineya orbicola gen. nov., sp. nov. a slightly thermophilic bacterium of the phylum Bacteroidetes and the description of Raineyaceae fam. nov.</title>
        <authorList>
            <person name="Albuquerque L."/>
            <person name="Polonia A.R.M."/>
            <person name="Barroso C."/>
            <person name="Froufe H.J.C."/>
            <person name="Lage O."/>
            <person name="Lobo-Da-Cunha A."/>
            <person name="Egas C."/>
            <person name="Da Costa M.S."/>
        </authorList>
    </citation>
    <scope>NUCLEOTIDE SEQUENCE [LARGE SCALE GENOMIC DNA]</scope>
    <source>
        <strain evidence="4 5">SPSPC-11</strain>
    </source>
</reference>
<evidence type="ECO:0000313" key="5">
    <source>
        <dbReference type="Proteomes" id="UP000233387"/>
    </source>
</evidence>
<dbReference type="RefSeq" id="WP_101359487.1">
    <property type="nucleotide sequence ID" value="NZ_NKXO01000040.1"/>
</dbReference>
<dbReference type="EMBL" id="NKXO01000040">
    <property type="protein sequence ID" value="PKQ66881.1"/>
    <property type="molecule type" value="Genomic_DNA"/>
</dbReference>
<dbReference type="NCBIfam" id="TIGR00377">
    <property type="entry name" value="ant_ant_sig"/>
    <property type="match status" value="1"/>
</dbReference>
<protein>
    <recommendedName>
        <fullName evidence="2">Anti-sigma factor antagonist</fullName>
    </recommendedName>
</protein>
<dbReference type="InterPro" id="IPR003658">
    <property type="entry name" value="Anti-sigma_ant"/>
</dbReference>
<evidence type="ECO:0000259" key="3">
    <source>
        <dbReference type="PROSITE" id="PS50801"/>
    </source>
</evidence>
<dbReference type="InterPro" id="IPR002645">
    <property type="entry name" value="STAS_dom"/>
</dbReference>
<dbReference type="Proteomes" id="UP000233387">
    <property type="component" value="Unassembled WGS sequence"/>
</dbReference>
<organism evidence="4 5">
    <name type="scientific">Raineya orbicola</name>
    <dbReference type="NCBI Taxonomy" id="2016530"/>
    <lineage>
        <taxon>Bacteria</taxon>
        <taxon>Pseudomonadati</taxon>
        <taxon>Bacteroidota</taxon>
        <taxon>Cytophagia</taxon>
        <taxon>Cytophagales</taxon>
        <taxon>Raineyaceae</taxon>
        <taxon>Raineya</taxon>
    </lineage>
</organism>
<sequence length="132" mass="14768">MVTQSIFEIREAEKYYLLKILANKLDASNALEIKQAVLGLKDKNVKNLIINLNDVKYIDSSGLSAILVAHKVCTETQGIMVLCGVSEHVLKLIKISQLDKVLDILPTEEEAVDAVFMKELEKEFGAEDEFTE</sequence>
<dbReference type="PANTHER" id="PTHR33495">
    <property type="entry name" value="ANTI-SIGMA FACTOR ANTAGONIST TM_1081-RELATED-RELATED"/>
    <property type="match status" value="1"/>
</dbReference>
<comment type="caution">
    <text evidence="4">The sequence shown here is derived from an EMBL/GenBank/DDBJ whole genome shotgun (WGS) entry which is preliminary data.</text>
</comment>
<dbReference type="OrthoDB" id="9796110at2"/>
<gene>
    <name evidence="4" type="ORF">Rain11_2222</name>
</gene>
<dbReference type="Gene3D" id="3.30.750.24">
    <property type="entry name" value="STAS domain"/>
    <property type="match status" value="1"/>
</dbReference>
<dbReference type="InterPro" id="IPR036513">
    <property type="entry name" value="STAS_dom_sf"/>
</dbReference>
<dbReference type="GO" id="GO:0043856">
    <property type="term" value="F:anti-sigma factor antagonist activity"/>
    <property type="evidence" value="ECO:0007669"/>
    <property type="project" value="InterPro"/>
</dbReference>
<evidence type="ECO:0000256" key="1">
    <source>
        <dbReference type="ARBA" id="ARBA00009013"/>
    </source>
</evidence>
<dbReference type="PROSITE" id="PS50801">
    <property type="entry name" value="STAS"/>
    <property type="match status" value="1"/>
</dbReference>
<evidence type="ECO:0000313" key="4">
    <source>
        <dbReference type="EMBL" id="PKQ66881.1"/>
    </source>
</evidence>
<dbReference type="CDD" id="cd07043">
    <property type="entry name" value="STAS_anti-anti-sigma_factors"/>
    <property type="match status" value="1"/>
</dbReference>